<evidence type="ECO:0000313" key="2">
    <source>
        <dbReference type="Proteomes" id="UP000830395"/>
    </source>
</evidence>
<evidence type="ECO:0000313" key="1">
    <source>
        <dbReference type="EMBL" id="MCJ8745457.1"/>
    </source>
</evidence>
<name>A0ACC5ZCA0_9TELE</name>
<accession>A0ACC5ZCA0</accession>
<keyword evidence="2" id="KW-1185">Reference proteome</keyword>
<comment type="caution">
    <text evidence="1">The sequence shown here is derived from an EMBL/GenBank/DDBJ whole genome shotgun (WGS) entry which is preliminary data.</text>
</comment>
<organism evidence="1 2">
    <name type="scientific">Pangasius djambal</name>
    <dbReference type="NCBI Taxonomy" id="1691987"/>
    <lineage>
        <taxon>Eukaryota</taxon>
        <taxon>Metazoa</taxon>
        <taxon>Chordata</taxon>
        <taxon>Craniata</taxon>
        <taxon>Vertebrata</taxon>
        <taxon>Euteleostomi</taxon>
        <taxon>Actinopterygii</taxon>
        <taxon>Neopterygii</taxon>
        <taxon>Teleostei</taxon>
        <taxon>Ostariophysi</taxon>
        <taxon>Siluriformes</taxon>
        <taxon>Pangasiidae</taxon>
        <taxon>Pangasius</taxon>
    </lineage>
</organism>
<dbReference type="EMBL" id="CM040996">
    <property type="protein sequence ID" value="MCJ8745457.1"/>
    <property type="molecule type" value="Genomic_DNA"/>
</dbReference>
<reference evidence="1" key="1">
    <citation type="submission" date="2020-02" db="EMBL/GenBank/DDBJ databases">
        <title>Genome sequencing of the panga catfish, Pangasius djambal.</title>
        <authorList>
            <person name="Wen M."/>
            <person name="Zahm M."/>
            <person name="Roques C."/>
            <person name="Cabau C."/>
            <person name="Klopp C."/>
            <person name="Donnadieu C."/>
            <person name="Jouanno E."/>
            <person name="Avarre J.-C."/>
            <person name="Campet M."/>
            <person name="Ha T."/>
            <person name="Dugue R."/>
            <person name="Lampietro C."/>
            <person name="Louis A."/>
            <person name="Herpin A."/>
            <person name="Echchiki A."/>
            <person name="Berthelot C."/>
            <person name="Parey E."/>
            <person name="Roest-Crollius H."/>
            <person name="Braasch I."/>
            <person name="Postlethwait J.H."/>
            <person name="Bobe J."/>
            <person name="Montfort J."/>
            <person name="Bouchez O."/>
            <person name="Begum T."/>
            <person name="Schartl M."/>
            <person name="Gustiano R."/>
            <person name="Guiguen Y."/>
        </authorList>
    </citation>
    <scope>NUCLEOTIDE SEQUENCE</scope>
    <source>
        <strain evidence="1">Pdj_M5554</strain>
    </source>
</reference>
<proteinExistence type="predicted"/>
<gene>
    <name evidence="1" type="ORF">PDJAM_G00130420</name>
</gene>
<sequence>MIELFVGPYYLHVYFVQGEPGFQGLVGPRGAPGEGLPGQKGDRGFSGERGRKGDKGGQGEPGQTGPVGRPGLKGEPGLTREEVVKLIKSICGCGVTCRFSPLDLVFVIDSSESVGPDNFEIIKGFVNTLIDRVSVRPNVTHVGIVLYSHMTAVITDLYQPLSRDEVKSAVRRMPYMGEGTYTGSAIHQANQLFLSARPGVRKVAVVITDGQVDQRDVVKLEDAVRDAHSSNVEMFVIGVVNQSEPFYESFKRELESIASDPDEEHVHLISDFRTLAALESKLLVKLCENSDGLLFSQTPSPDLLPVTPRPPFYEEGLGRRGHTTTFKADLTQPGAGEFLDSTSAPFFSGENQNSLDDLWRITYGSDPGKALQRPGPHTTSTTTTTEPRLILIQDEFSKDDACLQPLDPGPCRAYVVKWYYDPKANSCAQFWFGGCHGNRNRFDTESVCRKSCVIN</sequence>
<dbReference type="Proteomes" id="UP000830395">
    <property type="component" value="Chromosome 22"/>
</dbReference>
<protein>
    <submittedName>
        <fullName evidence="1">Uncharacterized protein</fullName>
    </submittedName>
</protein>